<evidence type="ECO:0000313" key="3">
    <source>
        <dbReference type="EMBL" id="SFU73220.1"/>
    </source>
</evidence>
<gene>
    <name evidence="3" type="ORF">SAMN04489707_10179</name>
</gene>
<evidence type="ECO:0000256" key="1">
    <source>
        <dbReference type="ARBA" id="ARBA00007613"/>
    </source>
</evidence>
<name>A0A1I7IJW7_9BURK</name>
<protein>
    <submittedName>
        <fullName evidence="3">Outer membrane protein, multidrug efflux system</fullName>
    </submittedName>
</protein>
<accession>A0A1I7IJW7</accession>
<dbReference type="EMBL" id="FPBX01000017">
    <property type="protein sequence ID" value="SFU73220.1"/>
    <property type="molecule type" value="Genomic_DNA"/>
</dbReference>
<dbReference type="InterPro" id="IPR010131">
    <property type="entry name" value="MdtP/NodT-like"/>
</dbReference>
<sequence length="470" mass="49877">MNKTVISPIALAVLLLGGCSFIPTYERPEAPVPASYAQGGTASAAAASADWQDYFTDPRLQRLIETALANNRDLRVAALAIEQARAQFQIQRAAQWPSVGVGATASRAPSASTGSLTNTYSVGGVLSAWELDFFGRLGSLKEQALAQYLASEEGRKAVQVSLVAGVANGWLTLQADEELLDISRRTLATREDSLALAKMRREVGLASDLDYRQAESLAEAARATLAQQQRQRALDENALALLLGQPLPDDIRASLAGSRLASVPAMADLPAGLPSDLLTQRPDIRQAEQQLIAANASIGAARAAFFPSITLTAQAGTASTELSDLFKSGSWAFTPTVSALLPVFNAGRNQAALDAAKAGRAIAVAQYEKAIQSAFREVSDALASQSLLAEQSRAQQAQAAAEAERLRLSDLRYQNGVASYLDLLDAQRSLFALEQAVVQVRLAQLQNQVQLYKALGGGWREVSPSGKDAS</sequence>
<evidence type="ECO:0000256" key="2">
    <source>
        <dbReference type="RuleBase" id="RU362097"/>
    </source>
</evidence>
<keyword evidence="2" id="KW-0472">Membrane</keyword>
<dbReference type="Proteomes" id="UP000183656">
    <property type="component" value="Unassembled WGS sequence"/>
</dbReference>
<dbReference type="RefSeq" id="WP_082366526.1">
    <property type="nucleotide sequence ID" value="NZ_CYIG01000013.1"/>
</dbReference>
<dbReference type="GO" id="GO:0005886">
    <property type="term" value="C:plasma membrane"/>
    <property type="evidence" value="ECO:0007669"/>
    <property type="project" value="UniProtKB-SubCell"/>
</dbReference>
<dbReference type="PROSITE" id="PS51257">
    <property type="entry name" value="PROKAR_LIPOPROTEIN"/>
    <property type="match status" value="1"/>
</dbReference>
<dbReference type="Gene3D" id="2.20.200.10">
    <property type="entry name" value="Outer membrane efflux proteins (OEP)"/>
    <property type="match status" value="1"/>
</dbReference>
<dbReference type="GO" id="GO:0015562">
    <property type="term" value="F:efflux transmembrane transporter activity"/>
    <property type="evidence" value="ECO:0007669"/>
    <property type="project" value="InterPro"/>
</dbReference>
<dbReference type="AlphaFoldDB" id="A0A1I7IJW7"/>
<keyword evidence="2" id="KW-1134">Transmembrane beta strand</keyword>
<dbReference type="NCBIfam" id="TIGR01845">
    <property type="entry name" value="outer_NodT"/>
    <property type="match status" value="1"/>
</dbReference>
<dbReference type="Pfam" id="PF02321">
    <property type="entry name" value="OEP"/>
    <property type="match status" value="2"/>
</dbReference>
<proteinExistence type="inferred from homology"/>
<dbReference type="PANTHER" id="PTHR30203:SF33">
    <property type="entry name" value="BLR4455 PROTEIN"/>
    <property type="match status" value="1"/>
</dbReference>
<keyword evidence="2" id="KW-0812">Transmembrane</keyword>
<reference evidence="3 4" key="1">
    <citation type="submission" date="2016-10" db="EMBL/GenBank/DDBJ databases">
        <authorList>
            <person name="de Groot N.N."/>
        </authorList>
    </citation>
    <scope>NUCLEOTIDE SEQUENCE [LARGE SCALE GENOMIC DNA]</scope>
    <source>
        <strain evidence="3 4">R-24608</strain>
    </source>
</reference>
<organism evidence="3 4">
    <name type="scientific">Paenacidovorax caeni</name>
    <dbReference type="NCBI Taxonomy" id="343013"/>
    <lineage>
        <taxon>Bacteria</taxon>
        <taxon>Pseudomonadati</taxon>
        <taxon>Pseudomonadota</taxon>
        <taxon>Betaproteobacteria</taxon>
        <taxon>Burkholderiales</taxon>
        <taxon>Comamonadaceae</taxon>
        <taxon>Paenacidovorax</taxon>
    </lineage>
</organism>
<keyword evidence="4" id="KW-1185">Reference proteome</keyword>
<evidence type="ECO:0000313" key="4">
    <source>
        <dbReference type="Proteomes" id="UP000183656"/>
    </source>
</evidence>
<dbReference type="OrthoDB" id="9770517at2"/>
<comment type="similarity">
    <text evidence="1 2">Belongs to the outer membrane factor (OMF) (TC 1.B.17) family.</text>
</comment>
<dbReference type="STRING" id="343013.SAMN04489707_10179"/>
<dbReference type="PANTHER" id="PTHR30203">
    <property type="entry name" value="OUTER MEMBRANE CATION EFFLUX PROTEIN"/>
    <property type="match status" value="1"/>
</dbReference>
<dbReference type="InterPro" id="IPR003423">
    <property type="entry name" value="OMP_efflux"/>
</dbReference>
<dbReference type="SUPFAM" id="SSF56954">
    <property type="entry name" value="Outer membrane efflux proteins (OEP)"/>
    <property type="match status" value="1"/>
</dbReference>
<keyword evidence="2" id="KW-0564">Palmitate</keyword>
<dbReference type="Gene3D" id="1.20.1600.10">
    <property type="entry name" value="Outer membrane efflux proteins (OEP)"/>
    <property type="match status" value="1"/>
</dbReference>
<comment type="subcellular location">
    <subcellularLocation>
        <location evidence="2">Cell membrane</location>
        <topology evidence="2">Lipid-anchor</topology>
    </subcellularLocation>
</comment>
<keyword evidence="2" id="KW-0449">Lipoprotein</keyword>